<keyword evidence="5" id="KW-0963">Cytoplasm</keyword>
<proteinExistence type="inferred from homology"/>
<dbReference type="InParanoid" id="H2YCD9"/>
<feature type="domain" description="Tyrosine specific protein phosphatases" evidence="14">
    <location>
        <begin position="1243"/>
        <end position="1318"/>
    </location>
</feature>
<evidence type="ECO:0000259" key="14">
    <source>
        <dbReference type="PROSITE" id="PS50056"/>
    </source>
</evidence>
<dbReference type="InterPro" id="IPR004328">
    <property type="entry name" value="BRO1_dom"/>
</dbReference>
<feature type="compositionally biased region" description="Polar residues" evidence="12">
    <location>
        <begin position="876"/>
        <end position="901"/>
    </location>
</feature>
<dbReference type="InterPro" id="IPR000242">
    <property type="entry name" value="PTP_cat"/>
</dbReference>
<comment type="function">
    <text evidence="10">Tyrosine-protein phosphatase targeted to sites of actin polymerization in response of varied extracellular stimuli. Has tyrosine phosphatase activity towards various tyrosyl phosphorylated substrates.</text>
</comment>
<reference evidence="16" key="3">
    <citation type="submission" date="2025-09" db="UniProtKB">
        <authorList>
            <consortium name="Ensembl"/>
        </authorList>
    </citation>
    <scope>IDENTIFICATION</scope>
</reference>
<evidence type="ECO:0000256" key="11">
    <source>
        <dbReference type="ARBA" id="ARBA00072470"/>
    </source>
</evidence>
<protein>
    <recommendedName>
        <fullName evidence="11">Tyrosine-protein phosphatase non-receptor type 20</fullName>
        <ecNumber evidence="4">3.1.3.48</ecNumber>
    </recommendedName>
</protein>
<dbReference type="STRING" id="51511.ENSCSAVP00000002987"/>
<feature type="compositionally biased region" description="Low complexity" evidence="12">
    <location>
        <begin position="669"/>
        <end position="687"/>
    </location>
</feature>
<dbReference type="InterPro" id="IPR029021">
    <property type="entry name" value="Prot-tyrosine_phosphatase-like"/>
</dbReference>
<dbReference type="Pfam" id="PF00102">
    <property type="entry name" value="Y_phosphatase"/>
    <property type="match status" value="1"/>
</dbReference>
<evidence type="ECO:0000256" key="6">
    <source>
        <dbReference type="ARBA" id="ARBA00022753"/>
    </source>
</evidence>
<feature type="compositionally biased region" description="Polar residues" evidence="12">
    <location>
        <begin position="741"/>
        <end position="750"/>
    </location>
</feature>
<dbReference type="PROSITE" id="PS50055">
    <property type="entry name" value="TYR_PHOSPHATASE_PTP"/>
    <property type="match status" value="1"/>
</dbReference>
<keyword evidence="17" id="KW-1185">Reference proteome</keyword>
<dbReference type="InterPro" id="IPR000387">
    <property type="entry name" value="Tyr_Pase_dom"/>
</dbReference>
<dbReference type="Gene3D" id="3.90.190.10">
    <property type="entry name" value="Protein tyrosine phosphatase superfamily"/>
    <property type="match status" value="1"/>
</dbReference>
<feature type="compositionally biased region" description="Pro residues" evidence="12">
    <location>
        <begin position="784"/>
        <end position="794"/>
    </location>
</feature>
<dbReference type="HOGENOM" id="CLU_001129_0_0_1"/>
<dbReference type="eggNOG" id="KOG2220">
    <property type="taxonomic scope" value="Eukaryota"/>
</dbReference>
<comment type="subcellular location">
    <subcellularLocation>
        <location evidence="2">Cytoplasm</location>
    </subcellularLocation>
    <subcellularLocation>
        <location evidence="1">Endosome</location>
    </subcellularLocation>
</comment>
<feature type="domain" description="BRO1" evidence="15">
    <location>
        <begin position="1"/>
        <end position="277"/>
    </location>
</feature>
<name>H2YCD9_CIOSA</name>
<dbReference type="InterPro" id="IPR003595">
    <property type="entry name" value="Tyr_Pase_cat"/>
</dbReference>
<evidence type="ECO:0000259" key="15">
    <source>
        <dbReference type="PROSITE" id="PS51180"/>
    </source>
</evidence>
<dbReference type="GO" id="GO:0032456">
    <property type="term" value="P:endocytic recycling"/>
    <property type="evidence" value="ECO:0007669"/>
    <property type="project" value="TreeGrafter"/>
</dbReference>
<dbReference type="Proteomes" id="UP000007875">
    <property type="component" value="Unassembled WGS sequence"/>
</dbReference>
<reference evidence="16" key="2">
    <citation type="submission" date="2025-08" db="UniProtKB">
        <authorList>
            <consortium name="Ensembl"/>
        </authorList>
    </citation>
    <scope>IDENTIFICATION</scope>
</reference>
<feature type="domain" description="Tyrosine-protein phosphatase" evidence="13">
    <location>
        <begin position="1067"/>
        <end position="1327"/>
    </location>
</feature>
<feature type="region of interest" description="Disordered" evidence="12">
    <location>
        <begin position="1405"/>
        <end position="1512"/>
    </location>
</feature>
<evidence type="ECO:0000256" key="1">
    <source>
        <dbReference type="ARBA" id="ARBA00004177"/>
    </source>
</evidence>
<keyword evidence="7" id="KW-0378">Hydrolase</keyword>
<dbReference type="Ensembl" id="ENSCSAVT00000003032.1">
    <property type="protein sequence ID" value="ENSCSAVP00000002987.1"/>
    <property type="gene ID" value="ENSCSAVG00000001781.1"/>
</dbReference>
<feature type="compositionally biased region" description="Polar residues" evidence="12">
    <location>
        <begin position="814"/>
        <end position="826"/>
    </location>
</feature>
<evidence type="ECO:0000256" key="12">
    <source>
        <dbReference type="SAM" id="MobiDB-lite"/>
    </source>
</evidence>
<dbReference type="GO" id="GO:0043328">
    <property type="term" value="P:protein transport to vacuole involved in ubiquitin-dependent protein catabolic process via the multivesicular body sorting pathway"/>
    <property type="evidence" value="ECO:0007669"/>
    <property type="project" value="TreeGrafter"/>
</dbReference>
<evidence type="ECO:0000313" key="16">
    <source>
        <dbReference type="Ensembl" id="ENSCSAVP00000002987.1"/>
    </source>
</evidence>
<evidence type="ECO:0000256" key="2">
    <source>
        <dbReference type="ARBA" id="ARBA00004496"/>
    </source>
</evidence>
<dbReference type="Gene3D" id="1.20.140.50">
    <property type="entry name" value="alix/aip1 like domains"/>
    <property type="match status" value="1"/>
</dbReference>
<keyword evidence="8" id="KW-0904">Protein phosphatase</keyword>
<dbReference type="InterPro" id="IPR025304">
    <property type="entry name" value="ALIX_V_dom"/>
</dbReference>
<feature type="compositionally biased region" description="Low complexity" evidence="12">
    <location>
        <begin position="902"/>
        <end position="919"/>
    </location>
</feature>
<comment type="catalytic activity">
    <reaction evidence="9">
        <text>O-phospho-L-tyrosyl-[protein] + H2O = L-tyrosyl-[protein] + phosphate</text>
        <dbReference type="Rhea" id="RHEA:10684"/>
        <dbReference type="Rhea" id="RHEA-COMP:10136"/>
        <dbReference type="Rhea" id="RHEA-COMP:20101"/>
        <dbReference type="ChEBI" id="CHEBI:15377"/>
        <dbReference type="ChEBI" id="CHEBI:43474"/>
        <dbReference type="ChEBI" id="CHEBI:46858"/>
        <dbReference type="ChEBI" id="CHEBI:61978"/>
        <dbReference type="EC" id="3.1.3.48"/>
    </reaction>
</comment>
<dbReference type="PROSITE" id="PS50056">
    <property type="entry name" value="TYR_PHOSPHATASE_2"/>
    <property type="match status" value="1"/>
</dbReference>
<reference evidence="17" key="1">
    <citation type="submission" date="2003-08" db="EMBL/GenBank/DDBJ databases">
        <authorList>
            <person name="Birren B."/>
            <person name="Nusbaum C."/>
            <person name="Abebe A."/>
            <person name="Abouelleil A."/>
            <person name="Adekoya E."/>
            <person name="Ait-zahra M."/>
            <person name="Allen N."/>
            <person name="Allen T."/>
            <person name="An P."/>
            <person name="Anderson M."/>
            <person name="Anderson S."/>
            <person name="Arachchi H."/>
            <person name="Armbruster J."/>
            <person name="Bachantsang P."/>
            <person name="Baldwin J."/>
            <person name="Barry A."/>
            <person name="Bayul T."/>
            <person name="Blitshsteyn B."/>
            <person name="Bloom T."/>
            <person name="Blye J."/>
            <person name="Boguslavskiy L."/>
            <person name="Borowsky M."/>
            <person name="Boukhgalter B."/>
            <person name="Brunache A."/>
            <person name="Butler J."/>
            <person name="Calixte N."/>
            <person name="Calvo S."/>
            <person name="Camarata J."/>
            <person name="Campo K."/>
            <person name="Chang J."/>
            <person name="Cheshatsang Y."/>
            <person name="Citroen M."/>
            <person name="Collymore A."/>
            <person name="Considine T."/>
            <person name="Cook A."/>
            <person name="Cooke P."/>
            <person name="Corum B."/>
            <person name="Cuomo C."/>
            <person name="David R."/>
            <person name="Dawoe T."/>
            <person name="Degray S."/>
            <person name="Dodge S."/>
            <person name="Dooley K."/>
            <person name="Dorje P."/>
            <person name="Dorjee K."/>
            <person name="Dorris L."/>
            <person name="Duffey N."/>
            <person name="Dupes A."/>
            <person name="Elkins T."/>
            <person name="Engels R."/>
            <person name="Erickson J."/>
            <person name="Farina A."/>
            <person name="Faro S."/>
            <person name="Ferreira P."/>
            <person name="Fischer H."/>
            <person name="Fitzgerald M."/>
            <person name="Foley K."/>
            <person name="Gage D."/>
            <person name="Galagan J."/>
            <person name="Gearin G."/>
            <person name="Gnerre S."/>
            <person name="Gnirke A."/>
            <person name="Goyette A."/>
            <person name="Graham J."/>
            <person name="Grandbois E."/>
            <person name="Gyaltsen K."/>
            <person name="Hafez N."/>
            <person name="Hagopian D."/>
            <person name="Hagos B."/>
            <person name="Hall J."/>
            <person name="Hatcher B."/>
            <person name="Heller A."/>
            <person name="Higgins H."/>
            <person name="Honan T."/>
            <person name="Horn A."/>
            <person name="Houde N."/>
            <person name="Hughes L."/>
            <person name="Hulme W."/>
            <person name="Husby E."/>
            <person name="Iliev I."/>
            <person name="Jaffe D."/>
            <person name="Jones C."/>
            <person name="Kamal M."/>
            <person name="Kamat A."/>
            <person name="Kamvysselis M."/>
            <person name="Karlsson E."/>
            <person name="Kells C."/>
            <person name="Kieu A."/>
            <person name="Kisner P."/>
            <person name="Kodira C."/>
            <person name="Kulbokas E."/>
            <person name="Labutti K."/>
            <person name="Lama D."/>
            <person name="Landers T."/>
            <person name="Leger J."/>
            <person name="Levine S."/>
            <person name="Lewis D."/>
            <person name="Lewis T."/>
            <person name="Lindblad-toh K."/>
            <person name="Liu X."/>
            <person name="Lokyitsang T."/>
            <person name="Lokyitsang Y."/>
            <person name="Lucien O."/>
            <person name="Lui A."/>
            <person name="Ma L.J."/>
            <person name="Mabbitt R."/>
            <person name="Macdonald J."/>
            <person name="Maclean C."/>
            <person name="Major J."/>
            <person name="Manning J."/>
            <person name="Marabella R."/>
            <person name="Maru K."/>
            <person name="Matthews C."/>
            <person name="Mauceli E."/>
            <person name="Mccarthy M."/>
            <person name="Mcdonough S."/>
            <person name="Mcghee T."/>
            <person name="Meldrim J."/>
            <person name="Meneus L."/>
            <person name="Mesirov J."/>
            <person name="Mihalev A."/>
            <person name="Mihova T."/>
            <person name="Mikkelsen T."/>
            <person name="Mlenga V."/>
            <person name="Moru K."/>
            <person name="Mozes J."/>
            <person name="Mulrain L."/>
            <person name="Munson G."/>
            <person name="Naylor J."/>
            <person name="Newes C."/>
            <person name="Nguyen C."/>
            <person name="Nguyen N."/>
            <person name="Nguyen T."/>
            <person name="Nicol R."/>
            <person name="Nielsen C."/>
            <person name="Nizzari M."/>
            <person name="Norbu C."/>
            <person name="Norbu N."/>
            <person name="O'donnell P."/>
            <person name="Okoawo O."/>
            <person name="O'leary S."/>
            <person name="Omotosho B."/>
            <person name="O'neill K."/>
            <person name="Osman S."/>
            <person name="Parker S."/>
            <person name="Perrin D."/>
            <person name="Phunkhang P."/>
            <person name="Piqani B."/>
            <person name="Purcell S."/>
            <person name="Rachupka T."/>
            <person name="Ramasamy U."/>
            <person name="Rameau R."/>
            <person name="Ray V."/>
            <person name="Raymond C."/>
            <person name="Retta R."/>
            <person name="Richardson S."/>
            <person name="Rise C."/>
            <person name="Rodriguez J."/>
            <person name="Rogers J."/>
            <person name="Rogov P."/>
            <person name="Rutman M."/>
            <person name="Schupbach R."/>
            <person name="Seaman C."/>
            <person name="Settipalli S."/>
            <person name="Sharpe T."/>
            <person name="Sheridan J."/>
            <person name="Sherpa N."/>
            <person name="Shi J."/>
            <person name="Smirnov S."/>
            <person name="Smith C."/>
            <person name="Sougnez C."/>
            <person name="Spencer B."/>
            <person name="Stalker J."/>
            <person name="Stange-thomann N."/>
            <person name="Stavropoulos S."/>
            <person name="Stetson K."/>
            <person name="Stone C."/>
            <person name="Stone S."/>
            <person name="Stubbs M."/>
            <person name="Talamas J."/>
            <person name="Tchuinga P."/>
            <person name="Tenzing P."/>
            <person name="Tesfaye S."/>
            <person name="Theodore J."/>
            <person name="Thoulutsang Y."/>
            <person name="Topham K."/>
            <person name="Towey S."/>
            <person name="Tsamla T."/>
            <person name="Tsomo N."/>
            <person name="Vallee D."/>
            <person name="Vassiliev H."/>
            <person name="Venkataraman V."/>
            <person name="Vinson J."/>
            <person name="Vo A."/>
            <person name="Wade C."/>
            <person name="Wang S."/>
            <person name="Wangchuk T."/>
            <person name="Wangdi T."/>
            <person name="Whittaker C."/>
            <person name="Wilkinson J."/>
            <person name="Wu Y."/>
            <person name="Wyman D."/>
            <person name="Yadav S."/>
            <person name="Yang S."/>
            <person name="Yang X."/>
            <person name="Yeager S."/>
            <person name="Yee E."/>
            <person name="Young G."/>
            <person name="Zainoun J."/>
            <person name="Zembeck L."/>
            <person name="Zimmer A."/>
            <person name="Zody M."/>
            <person name="Lander E."/>
        </authorList>
    </citation>
    <scope>NUCLEOTIDE SEQUENCE [LARGE SCALE GENOMIC DNA]</scope>
</reference>
<feature type="compositionally biased region" description="Polar residues" evidence="12">
    <location>
        <begin position="920"/>
        <end position="952"/>
    </location>
</feature>
<dbReference type="PROSITE" id="PS51180">
    <property type="entry name" value="BRO1"/>
    <property type="match status" value="1"/>
</dbReference>
<feature type="compositionally biased region" description="Low complexity" evidence="12">
    <location>
        <begin position="752"/>
        <end position="774"/>
    </location>
</feature>
<feature type="compositionally biased region" description="Polar residues" evidence="12">
    <location>
        <begin position="722"/>
        <end position="732"/>
    </location>
</feature>
<dbReference type="Pfam" id="PF03097">
    <property type="entry name" value="BRO1"/>
    <property type="match status" value="1"/>
</dbReference>
<accession>H2YCD9</accession>
<dbReference type="SUPFAM" id="SSF52799">
    <property type="entry name" value="(Phosphotyrosine protein) phosphatases II"/>
    <property type="match status" value="1"/>
</dbReference>
<dbReference type="Gene3D" id="1.25.40.280">
    <property type="entry name" value="alix/aip1 like domains"/>
    <property type="match status" value="1"/>
</dbReference>
<evidence type="ECO:0000259" key="13">
    <source>
        <dbReference type="PROSITE" id="PS50055"/>
    </source>
</evidence>
<dbReference type="GeneTree" id="ENSGT00940000157687"/>
<dbReference type="Gene3D" id="1.20.120.560">
    <property type="entry name" value="alix/aip1 in complex with the ypdl late domain"/>
    <property type="match status" value="1"/>
</dbReference>
<dbReference type="EC" id="3.1.3.48" evidence="4"/>
<keyword evidence="6" id="KW-0967">Endosome</keyword>
<feature type="compositionally biased region" description="Low complexity" evidence="12">
    <location>
        <begin position="861"/>
        <end position="875"/>
    </location>
</feature>
<feature type="compositionally biased region" description="Low complexity" evidence="12">
    <location>
        <begin position="827"/>
        <end position="842"/>
    </location>
</feature>
<comment type="similarity">
    <text evidence="3">Belongs to the protein-tyrosine phosphatase family.</text>
</comment>
<sequence length="1512" mass="169435">GACHSILGQMDNRVSEEGTKTSCVHFQCSAGMFQYLSNNLDTTLSYDSSQLMLKLMINTMLGQGQECLEKSMQDNRKDSIVAKISQQVVDYYKVALTSLNSAEAKDIMGDSLNKSWLKLVSFKTAFYAAVARYYAGCSSWDQERYGEGVGYLVSALQYYEQAVKAAKSLKGDVKNQVEKALKYSSDIFNGRYNGAKKDNEFIYHERVVDAALLPDIKGASLVKALPFEPSNQMVTGPDIFAKLIPMEAHLVASSYSEEKAKLLRPIVTEQDEKDAILEQYKQSIELDPDKLIKLDDADQLDPVLIEHCASLSVDQTPITKLTSSMKELSDLYMDVETVIEETIEIIEDEELETNQVKVRMGGWGVLELWGLSEVSKIKADLEVCKDVHKEAWKINDDLSTAMKVHIANLRTVSRGLDAVRKECQLMDIADLLSEEDRGHISVMEQLCRKVREMEEQRRSLVAQLRSDLEDDDVTSTLMTRPGVEAEDLFQDELKKHDTRIGYLMQNFKAQENILDAVTEANVKYARIRKIVEEHAQKVNSKSGALLLSCTKYEKAIQRCKEGSQFFTELLGKSSALKERIVKLNENNSAARKKIMEKHEAKKAPPRPSAPKPKLPPQGNSQHTPTSSPPFTHQHAPEHGSPTRGWFISTSPHHIQQNSLPSSTANAPPQTHGQMQAHQHHTQQFQTPKPAPPQQPQMPSNYVQPDKMYSPQNIRPPPNQQQSTQYTPNQTHPGQHFPPKQQPQIQQSMAPRQNLTPNQPNQPQQNPNQRHQQPQMLKPTNQPSTPAPHPAPPTQPSHTQPYNQQGHNQRFGAPLQTQHHGQQSTNQPRPLTPTHRPTNPHTNVSLQPQTPVQPGNPRVSTPQPYQYGYAQQPANQSTNPQKQPSNQTGQYPQPTTTSNTYRPQHQQYGPNQPQHQPNQQLRSPQRYPTSQSPANQTTTGPNQLTPNTMSAPLQPTVVGKQKPEVVAPAKPSQDLAGLTYIPHTLQHTLSSTSADELLSGSPEPLASPAHKPVLVPVRADDESTVVRRIDEIPYKGEAELMQFKTDTEAFYRKIQSLLVKTPGSLCQLDKDWKQLSEQQEKHSRQLSTAIGRCSSYKNRFQDILPFDQSRIVLTESKDDYINASLVDGISCYSPRFIATQSPLPASCGDFWLMVHEQQVNLIVMLVSKNDIPKRCAVYWPEDRNVAQRHGSLSVTFTTSRVYNTYIERTFTLKHAKSSLPRSVTQLQYTAWPEHGLPASSHDLLSFMHIVYTFHSQQRSLQWPIIVHCENGVGHTGTFCSSYSSIQEMDAGLGIPDLPNIVQLMRKKRKFMVQEKAQLKFIHDLVYLHAVDLLQQRGVQVDTKPVIPPSPTIASHQHNIPTTFDVFGNSALSSIKASVERMNVKPEKTSEEPTKMQPLEAQSLVAKTPEQVQPAKTPEPVQPAKTPTPVQPAKTPEPVQPVPPTKPAENEPKEANISILDQLTPESFTLGAPESKDKKRITKADFYAPREGLGPKRGTDDPFGDLDPLWGLKN</sequence>
<dbReference type="GO" id="GO:0005768">
    <property type="term" value="C:endosome"/>
    <property type="evidence" value="ECO:0007669"/>
    <property type="project" value="UniProtKB-SubCell"/>
</dbReference>
<feature type="region of interest" description="Disordered" evidence="12">
    <location>
        <begin position="596"/>
        <end position="953"/>
    </location>
</feature>
<dbReference type="GO" id="GO:0004725">
    <property type="term" value="F:protein tyrosine phosphatase activity"/>
    <property type="evidence" value="ECO:0007669"/>
    <property type="project" value="UniProtKB-EC"/>
</dbReference>
<dbReference type="SMART" id="SM01041">
    <property type="entry name" value="BRO1"/>
    <property type="match status" value="1"/>
</dbReference>
<feature type="compositionally biased region" description="Pro residues" evidence="12">
    <location>
        <begin position="605"/>
        <end position="615"/>
    </location>
</feature>
<evidence type="ECO:0000256" key="4">
    <source>
        <dbReference type="ARBA" id="ARBA00013064"/>
    </source>
</evidence>
<evidence type="ECO:0000256" key="3">
    <source>
        <dbReference type="ARBA" id="ARBA00009580"/>
    </source>
</evidence>
<dbReference type="Pfam" id="PF13949">
    <property type="entry name" value="ALIX_LYPXL_bnd"/>
    <property type="match status" value="1"/>
</dbReference>
<evidence type="ECO:0000256" key="9">
    <source>
        <dbReference type="ARBA" id="ARBA00051722"/>
    </source>
</evidence>
<feature type="compositionally biased region" description="Polar residues" evidence="12">
    <location>
        <begin position="617"/>
        <end position="630"/>
    </location>
</feature>
<evidence type="ECO:0000256" key="5">
    <source>
        <dbReference type="ARBA" id="ARBA00022490"/>
    </source>
</evidence>
<dbReference type="PRINTS" id="PR00700">
    <property type="entry name" value="PRTYPHPHTASE"/>
</dbReference>
<feature type="compositionally biased region" description="Polar residues" evidence="12">
    <location>
        <begin position="647"/>
        <end position="668"/>
    </location>
</feature>
<organism evidence="16 17">
    <name type="scientific">Ciona savignyi</name>
    <name type="common">Pacific transparent sea squirt</name>
    <dbReference type="NCBI Taxonomy" id="51511"/>
    <lineage>
        <taxon>Eukaryota</taxon>
        <taxon>Metazoa</taxon>
        <taxon>Chordata</taxon>
        <taxon>Tunicata</taxon>
        <taxon>Ascidiacea</taxon>
        <taxon>Phlebobranchia</taxon>
        <taxon>Cionidae</taxon>
        <taxon>Ciona</taxon>
    </lineage>
</organism>
<dbReference type="GO" id="GO:0045022">
    <property type="term" value="P:early endosome to late endosome transport"/>
    <property type="evidence" value="ECO:0007669"/>
    <property type="project" value="TreeGrafter"/>
</dbReference>
<dbReference type="SMART" id="SM00194">
    <property type="entry name" value="PTPc"/>
    <property type="match status" value="1"/>
</dbReference>
<evidence type="ECO:0000256" key="7">
    <source>
        <dbReference type="ARBA" id="ARBA00022801"/>
    </source>
</evidence>
<dbReference type="FunFam" id="3.90.190.10:FF:000102">
    <property type="entry name" value="Receptor-type tyrosine-protein phosphatase"/>
    <property type="match status" value="1"/>
</dbReference>
<dbReference type="InterPro" id="IPR038499">
    <property type="entry name" value="BRO1_sf"/>
</dbReference>
<dbReference type="PANTHER" id="PTHR23030">
    <property type="entry name" value="PCD6 INTERACTING PROTEIN-RELATED"/>
    <property type="match status" value="1"/>
</dbReference>
<evidence type="ECO:0000256" key="10">
    <source>
        <dbReference type="ARBA" id="ARBA00058215"/>
    </source>
</evidence>
<evidence type="ECO:0000313" key="17">
    <source>
        <dbReference type="Proteomes" id="UP000007875"/>
    </source>
</evidence>
<dbReference type="SMART" id="SM00404">
    <property type="entry name" value="PTPc_motif"/>
    <property type="match status" value="1"/>
</dbReference>
<dbReference type="eggNOG" id="KOG0789">
    <property type="taxonomic scope" value="Eukaryota"/>
</dbReference>
<dbReference type="PANTHER" id="PTHR23030:SF30">
    <property type="entry name" value="TYROSINE-PROTEIN PHOSPHATASE NON-RECEPTOR TYPE 23"/>
    <property type="match status" value="1"/>
</dbReference>
<feature type="compositionally biased region" description="Polar residues" evidence="12">
    <location>
        <begin position="843"/>
        <end position="860"/>
    </location>
</feature>
<evidence type="ECO:0000256" key="8">
    <source>
        <dbReference type="ARBA" id="ARBA00022912"/>
    </source>
</evidence>